<proteinExistence type="predicted"/>
<accession>A0ABT8D4B2</accession>
<gene>
    <name evidence="2" type="ORF">QWZ10_06220</name>
</gene>
<dbReference type="Proteomes" id="UP001243846">
    <property type="component" value="Unassembled WGS sequence"/>
</dbReference>
<evidence type="ECO:0000313" key="2">
    <source>
        <dbReference type="EMBL" id="MDN3711512.1"/>
    </source>
</evidence>
<keyword evidence="3" id="KW-1185">Reference proteome</keyword>
<evidence type="ECO:0000313" key="3">
    <source>
        <dbReference type="Proteomes" id="UP001243846"/>
    </source>
</evidence>
<feature type="compositionally biased region" description="Basic and acidic residues" evidence="1">
    <location>
        <begin position="21"/>
        <end position="39"/>
    </location>
</feature>
<protein>
    <recommendedName>
        <fullName evidence="4">FCD domain-containing protein</fullName>
    </recommendedName>
</protein>
<evidence type="ECO:0008006" key="4">
    <source>
        <dbReference type="Google" id="ProtNLM"/>
    </source>
</evidence>
<evidence type="ECO:0000256" key="1">
    <source>
        <dbReference type="SAM" id="MobiDB-lite"/>
    </source>
</evidence>
<reference evidence="3" key="1">
    <citation type="journal article" date="2019" name="Int. J. Syst. Evol. Microbiol.">
        <title>The Global Catalogue of Microorganisms (GCM) 10K type strain sequencing project: providing services to taxonomists for standard genome sequencing and annotation.</title>
        <authorList>
            <consortium name="The Broad Institute Genomics Platform"/>
            <consortium name="The Broad Institute Genome Sequencing Center for Infectious Disease"/>
            <person name="Wu L."/>
            <person name="Ma J."/>
        </authorList>
    </citation>
    <scope>NUCLEOTIDE SEQUENCE [LARGE SCALE GENOMIC DNA]</scope>
    <source>
        <strain evidence="3">CECT 8482</strain>
    </source>
</reference>
<dbReference type="EMBL" id="JAUFRC010000001">
    <property type="protein sequence ID" value="MDN3711512.1"/>
    <property type="molecule type" value="Genomic_DNA"/>
</dbReference>
<name>A0ABT8D4B2_9RHOB</name>
<feature type="region of interest" description="Disordered" evidence="1">
    <location>
        <begin position="1"/>
        <end position="56"/>
    </location>
</feature>
<sequence length="101" mass="11258">MQTLADPEGQAAHHQSLVVACRRDPEKRAAMSRHLEKGKSHPPAPLRLVHAGPAQTQRHARIKLRVGVRIGGLRFRRGKVWAARLRHGAFSAADTNKSRTY</sequence>
<organism evidence="2 3">
    <name type="scientific">Paracoccus cavernae</name>
    <dbReference type="NCBI Taxonomy" id="1571207"/>
    <lineage>
        <taxon>Bacteria</taxon>
        <taxon>Pseudomonadati</taxon>
        <taxon>Pseudomonadota</taxon>
        <taxon>Alphaproteobacteria</taxon>
        <taxon>Rhodobacterales</taxon>
        <taxon>Paracoccaceae</taxon>
        <taxon>Paracoccus</taxon>
    </lineage>
</organism>
<comment type="caution">
    <text evidence="2">The sequence shown here is derived from an EMBL/GenBank/DDBJ whole genome shotgun (WGS) entry which is preliminary data.</text>
</comment>